<evidence type="ECO:0000259" key="2">
    <source>
        <dbReference type="PROSITE" id="PS51411"/>
    </source>
</evidence>
<dbReference type="InterPro" id="IPR007557">
    <property type="entry name" value="PSP1_C"/>
</dbReference>
<accession>A0ABV7XP01</accession>
<evidence type="ECO:0000256" key="1">
    <source>
        <dbReference type="SAM" id="MobiDB-lite"/>
    </source>
</evidence>
<organism evidence="3 4">
    <name type="scientific">Chryseobacterium tructae</name>
    <dbReference type="NCBI Taxonomy" id="1037380"/>
    <lineage>
        <taxon>Bacteria</taxon>
        <taxon>Pseudomonadati</taxon>
        <taxon>Bacteroidota</taxon>
        <taxon>Flavobacteriia</taxon>
        <taxon>Flavobacteriales</taxon>
        <taxon>Weeksellaceae</taxon>
        <taxon>Chryseobacterium group</taxon>
        <taxon>Chryseobacterium</taxon>
    </lineage>
</organism>
<feature type="compositionally biased region" description="Basic residues" evidence="1">
    <location>
        <begin position="453"/>
        <end position="462"/>
    </location>
</feature>
<dbReference type="Pfam" id="PF04468">
    <property type="entry name" value="PSP1"/>
    <property type="match status" value="1"/>
</dbReference>
<feature type="compositionally biased region" description="Basic and acidic residues" evidence="1">
    <location>
        <begin position="395"/>
        <end position="410"/>
    </location>
</feature>
<dbReference type="RefSeq" id="WP_290301966.1">
    <property type="nucleotide sequence ID" value="NZ_JAUFQR010000003.1"/>
</dbReference>
<comment type="caution">
    <text evidence="3">The sequence shown here is derived from an EMBL/GenBank/DDBJ whole genome shotgun (WGS) entry which is preliminary data.</text>
</comment>
<dbReference type="NCBIfam" id="NF041131">
    <property type="entry name" value="RicT_YaaT_fam"/>
    <property type="match status" value="1"/>
</dbReference>
<feature type="region of interest" description="Disordered" evidence="1">
    <location>
        <begin position="343"/>
        <end position="469"/>
    </location>
</feature>
<dbReference type="InterPro" id="IPR047767">
    <property type="entry name" value="PSP1-like"/>
</dbReference>
<dbReference type="Proteomes" id="UP001595735">
    <property type="component" value="Unassembled WGS sequence"/>
</dbReference>
<keyword evidence="4" id="KW-1185">Reference proteome</keyword>
<sequence>MSCGCKTSGDSAHSCGPKKTANGCENVNTCGNSYKLSVFDWLSNINNPAPNRCDFVEVRFKNDRKSFYKNVNNIPLHIGSVITVESSPGHDVGVVSLTGELVKIQMKKKKFSEESALKIYRQANQKDLEVWQEARKKEDAVKLEARKIAQRIGLEMKVTDVEYQGDSSKITFYYTADNRIDFRQLIKDYAGAFRTKIDMKQIGFRQEAAKVGGIGSCGRELCCSTWLTDFRSVNTNVARYQQLSINPQKLAGQCGKLKCCLNYELDSYLDALSNFPSSSTMLETEKGKAFCIKIDVFKKKMWFAYVESSIAWYDFDIDLVKKLIAKNKRGEKILPLEDLKQPETPSQSIDLIQENNVDRFEKKNRNNRNRNNQNKPNNNQNQGQGQAQAQGQKKNRPERQERPNRPEKSENPNANAGNQPRQPKPQQQQKAPVEKVKAEANPDTDNAQQSNPNKKKFKKKYPPKKDKNA</sequence>
<feature type="compositionally biased region" description="Low complexity" evidence="1">
    <location>
        <begin position="369"/>
        <end position="392"/>
    </location>
</feature>
<reference evidence="4" key="1">
    <citation type="journal article" date="2019" name="Int. J. Syst. Evol. Microbiol.">
        <title>The Global Catalogue of Microorganisms (GCM) 10K type strain sequencing project: providing services to taxonomists for standard genome sequencing and annotation.</title>
        <authorList>
            <consortium name="The Broad Institute Genomics Platform"/>
            <consortium name="The Broad Institute Genome Sequencing Center for Infectious Disease"/>
            <person name="Wu L."/>
            <person name="Ma J."/>
        </authorList>
    </citation>
    <scope>NUCLEOTIDE SEQUENCE [LARGE SCALE GENOMIC DNA]</scope>
    <source>
        <strain evidence="4">CECT 7798</strain>
    </source>
</reference>
<feature type="compositionally biased region" description="Low complexity" evidence="1">
    <location>
        <begin position="419"/>
        <end position="431"/>
    </location>
</feature>
<protein>
    <submittedName>
        <fullName evidence="3">Stage 0 sporulation family protein</fullName>
    </submittedName>
</protein>
<gene>
    <name evidence="3" type="ORF">ACFONJ_01900</name>
</gene>
<dbReference type="PANTHER" id="PTHR43830:SF3">
    <property type="entry name" value="PROTEIN PSP1"/>
    <property type="match status" value="1"/>
</dbReference>
<evidence type="ECO:0000313" key="3">
    <source>
        <dbReference type="EMBL" id="MFC3754727.1"/>
    </source>
</evidence>
<dbReference type="PANTHER" id="PTHR43830">
    <property type="entry name" value="PROTEIN PSP1"/>
    <property type="match status" value="1"/>
</dbReference>
<name>A0ABV7XP01_9FLAO</name>
<dbReference type="EMBL" id="JBHRYO010000001">
    <property type="protein sequence ID" value="MFC3754727.1"/>
    <property type="molecule type" value="Genomic_DNA"/>
</dbReference>
<proteinExistence type="predicted"/>
<feature type="compositionally biased region" description="Polar residues" evidence="1">
    <location>
        <begin position="343"/>
        <end position="355"/>
    </location>
</feature>
<feature type="domain" description="PSP1 C-terminal" evidence="2">
    <location>
        <begin position="117"/>
        <end position="202"/>
    </location>
</feature>
<evidence type="ECO:0000313" key="4">
    <source>
        <dbReference type="Proteomes" id="UP001595735"/>
    </source>
</evidence>
<dbReference type="PROSITE" id="PS51411">
    <property type="entry name" value="PSP1_C"/>
    <property type="match status" value="1"/>
</dbReference>